<keyword evidence="3" id="KW-1185">Reference proteome</keyword>
<dbReference type="InterPro" id="IPR024442">
    <property type="entry name" value="Transposase_Zn_ribbon"/>
</dbReference>
<gene>
    <name evidence="2" type="ORF">ACFPOF_11760</name>
</gene>
<accession>A0ABW0HU41</accession>
<name>A0ABW0HU41_9BACL</name>
<dbReference type="Proteomes" id="UP001596113">
    <property type="component" value="Unassembled WGS sequence"/>
</dbReference>
<reference evidence="3" key="1">
    <citation type="journal article" date="2019" name="Int. J. Syst. Evol. Microbiol.">
        <title>The Global Catalogue of Microorganisms (GCM) 10K type strain sequencing project: providing services to taxonomists for standard genome sequencing and annotation.</title>
        <authorList>
            <consortium name="The Broad Institute Genomics Platform"/>
            <consortium name="The Broad Institute Genome Sequencing Center for Infectious Disease"/>
            <person name="Wu L."/>
            <person name="Ma J."/>
        </authorList>
    </citation>
    <scope>NUCLEOTIDE SEQUENCE [LARGE SCALE GENOMIC DNA]</scope>
    <source>
        <strain evidence="3">CGMCC 1.18575</strain>
    </source>
</reference>
<dbReference type="EMBL" id="JBHSMI010000023">
    <property type="protein sequence ID" value="MFC5403407.1"/>
    <property type="molecule type" value="Genomic_DNA"/>
</dbReference>
<proteinExistence type="predicted"/>
<sequence>MGNVSFETFCDQFATETDCISALFAAKWPDGFRCPRCGHSQAYLIQTRRLPLYECRSCKAQPSLTSGTVLERTRTSLRLWFQAIYLHARPNGINALQLSRIIGVSYKTAWLICHKLRHAMSQAEAEVLLSGLVRVTDAVLNPRIPLASGEWHKKEQALLAGASEEGSGESPRVILKWYDKNTLPDRRSSPDVSPFIAQFVDPAATTVVARRYDKRANRTLGHPLREICRAAGWWLAWKFGGIGAKHLQVYLDHYCYMHNREGKGIFQMLLQDCATRPTITYPELTVTATCRSYRLPRPAVYGRAVAS</sequence>
<evidence type="ECO:0000259" key="1">
    <source>
        <dbReference type="Pfam" id="PF12760"/>
    </source>
</evidence>
<comment type="caution">
    <text evidence="2">The sequence shown here is derived from an EMBL/GenBank/DDBJ whole genome shotgun (WGS) entry which is preliminary data.</text>
</comment>
<dbReference type="RefSeq" id="WP_378132729.1">
    <property type="nucleotide sequence ID" value="NZ_JBHSMI010000023.1"/>
</dbReference>
<feature type="domain" description="Transposase zinc-ribbon" evidence="1">
    <location>
        <begin position="15"/>
        <end position="61"/>
    </location>
</feature>
<organism evidence="2 3">
    <name type="scientific">Cohnella soli</name>
    <dbReference type="NCBI Taxonomy" id="425005"/>
    <lineage>
        <taxon>Bacteria</taxon>
        <taxon>Bacillati</taxon>
        <taxon>Bacillota</taxon>
        <taxon>Bacilli</taxon>
        <taxon>Bacillales</taxon>
        <taxon>Paenibacillaceae</taxon>
        <taxon>Cohnella</taxon>
    </lineage>
</organism>
<evidence type="ECO:0000313" key="3">
    <source>
        <dbReference type="Proteomes" id="UP001596113"/>
    </source>
</evidence>
<dbReference type="Pfam" id="PF12760">
    <property type="entry name" value="Zn_ribbon_IS1595"/>
    <property type="match status" value="1"/>
</dbReference>
<evidence type="ECO:0000313" key="2">
    <source>
        <dbReference type="EMBL" id="MFC5403407.1"/>
    </source>
</evidence>
<protein>
    <submittedName>
        <fullName evidence="2">Transposase</fullName>
    </submittedName>
</protein>